<feature type="coiled-coil region" evidence="1">
    <location>
        <begin position="5"/>
        <end position="61"/>
    </location>
</feature>
<gene>
    <name evidence="3" type="ORF">AUC68_11705</name>
</gene>
<keyword evidence="4" id="KW-1185">Reference proteome</keyword>
<dbReference type="OrthoDB" id="8443768at2"/>
<dbReference type="EMBL" id="LPWG01000002">
    <property type="protein sequence ID" value="ODS01049.1"/>
    <property type="molecule type" value="Genomic_DNA"/>
</dbReference>
<dbReference type="AlphaFoldDB" id="A0A1E3W5F1"/>
<feature type="compositionally biased region" description="Low complexity" evidence="2">
    <location>
        <begin position="75"/>
        <end position="91"/>
    </location>
</feature>
<comment type="caution">
    <text evidence="3">The sequence shown here is derived from an EMBL/GenBank/DDBJ whole genome shotgun (WGS) entry which is preliminary data.</text>
</comment>
<dbReference type="RefSeq" id="WP_069435894.1">
    <property type="nucleotide sequence ID" value="NZ_LPWG01000002.1"/>
</dbReference>
<name>A0A1E3W5F1_9HYPH</name>
<feature type="compositionally biased region" description="Basic and acidic residues" evidence="2">
    <location>
        <begin position="182"/>
        <end position="222"/>
    </location>
</feature>
<sequence>MRDIRGDLQDRAGFLEEQINAAQSQFEKRMELFTREHESKIADLQAELEAVSMLMEREYRRIMSAPDVEEERRQAAPQAAPEQHRPAVAAEIYEEADYPEEEPEALPEEEPYADAAVAEAAPTHRAPEPQYAPRPAPRADEEYRRPVAAEVRPRRPIAVEPAAAERRPAAAPVYDRPAARAPEPRQDEPRQEAPRQDAPRQDAPRQEQPRRAEASGRYEPVQRDLGPSPAQRQPLADFLIRKLGEVGNMSLDDLCGVAIQEGYFAEGDNPDRTVHMTLMNVVKAGFIRQMPNGTFAPASVMDTIRLRRAI</sequence>
<organism evidence="3 4">
    <name type="scientific">Methyloceanibacter methanicus</name>
    <dbReference type="NCBI Taxonomy" id="1774968"/>
    <lineage>
        <taxon>Bacteria</taxon>
        <taxon>Pseudomonadati</taxon>
        <taxon>Pseudomonadota</taxon>
        <taxon>Alphaproteobacteria</taxon>
        <taxon>Hyphomicrobiales</taxon>
        <taxon>Hyphomicrobiaceae</taxon>
        <taxon>Methyloceanibacter</taxon>
    </lineage>
</organism>
<dbReference type="Proteomes" id="UP000094501">
    <property type="component" value="Unassembled WGS sequence"/>
</dbReference>
<evidence type="ECO:0000256" key="1">
    <source>
        <dbReference type="SAM" id="Coils"/>
    </source>
</evidence>
<evidence type="ECO:0000256" key="2">
    <source>
        <dbReference type="SAM" id="MobiDB-lite"/>
    </source>
</evidence>
<evidence type="ECO:0000313" key="4">
    <source>
        <dbReference type="Proteomes" id="UP000094501"/>
    </source>
</evidence>
<feature type="compositionally biased region" description="Basic and acidic residues" evidence="2">
    <location>
        <begin position="137"/>
        <end position="153"/>
    </location>
</feature>
<evidence type="ECO:0000313" key="3">
    <source>
        <dbReference type="EMBL" id="ODS01049.1"/>
    </source>
</evidence>
<feature type="region of interest" description="Disordered" evidence="2">
    <location>
        <begin position="66"/>
        <end position="232"/>
    </location>
</feature>
<proteinExistence type="predicted"/>
<accession>A0A1E3W5F1</accession>
<feature type="compositionally biased region" description="Acidic residues" evidence="2">
    <location>
        <begin position="92"/>
        <end position="112"/>
    </location>
</feature>
<protein>
    <submittedName>
        <fullName evidence="3">Uncharacterized protein</fullName>
    </submittedName>
</protein>
<keyword evidence="1" id="KW-0175">Coiled coil</keyword>
<reference evidence="3 4" key="1">
    <citation type="journal article" date="2016" name="Environ. Microbiol.">
        <title>New Methyloceanibacter diversity from North Sea sediments includes methanotroph containing solely the soluble methane monooxygenase.</title>
        <authorList>
            <person name="Vekeman B."/>
            <person name="Kerckhof F.M."/>
            <person name="Cremers G."/>
            <person name="de Vos P."/>
            <person name="Vandamme P."/>
            <person name="Boon N."/>
            <person name="Op den Camp H.J."/>
            <person name="Heylen K."/>
        </authorList>
    </citation>
    <scope>NUCLEOTIDE SEQUENCE [LARGE SCALE GENOMIC DNA]</scope>
    <source>
        <strain evidence="3 4">R-67174</strain>
    </source>
</reference>